<keyword evidence="9" id="KW-1185">Reference proteome</keyword>
<keyword evidence="3" id="KW-0418">Kinase</keyword>
<gene>
    <name evidence="6" type="ORF">JHC10_05455</name>
    <name evidence="7" type="ORF">JHC11_02235</name>
</gene>
<dbReference type="EMBL" id="JAEMOP010000002">
    <property type="protein sequence ID" value="MBJ7314823.1"/>
    <property type="molecule type" value="Genomic_DNA"/>
</dbReference>
<evidence type="ECO:0000313" key="8">
    <source>
        <dbReference type="Proteomes" id="UP000621390"/>
    </source>
</evidence>
<dbReference type="PANTHER" id="PTHR37419:SF8">
    <property type="entry name" value="TOXIN YJJJ"/>
    <property type="match status" value="1"/>
</dbReference>
<evidence type="ECO:0000256" key="3">
    <source>
        <dbReference type="ARBA" id="ARBA00022777"/>
    </source>
</evidence>
<dbReference type="Proteomes" id="UP000655994">
    <property type="component" value="Unassembled WGS sequence"/>
</dbReference>
<comment type="similarity">
    <text evidence="1">Belongs to the HipA Ser/Thr kinase family.</text>
</comment>
<organism evidence="7 8">
    <name type="scientific">Idiomarina abyssalis</name>
    <dbReference type="NCBI Taxonomy" id="86102"/>
    <lineage>
        <taxon>Bacteria</taxon>
        <taxon>Pseudomonadati</taxon>
        <taxon>Pseudomonadota</taxon>
        <taxon>Gammaproteobacteria</taxon>
        <taxon>Alteromonadales</taxon>
        <taxon>Idiomarinaceae</taxon>
        <taxon>Idiomarina</taxon>
    </lineage>
</organism>
<name>A0A8I1KFN5_9GAMM</name>
<evidence type="ECO:0000256" key="1">
    <source>
        <dbReference type="ARBA" id="ARBA00010164"/>
    </source>
</evidence>
<accession>A0A8I1KFN5</accession>
<dbReference type="PANTHER" id="PTHR37419">
    <property type="entry name" value="SERINE/THREONINE-PROTEIN KINASE TOXIN HIPA"/>
    <property type="match status" value="1"/>
</dbReference>
<evidence type="ECO:0000313" key="9">
    <source>
        <dbReference type="Proteomes" id="UP000655994"/>
    </source>
</evidence>
<dbReference type="InterPro" id="IPR052028">
    <property type="entry name" value="HipA_Ser/Thr_kinase"/>
</dbReference>
<dbReference type="Pfam" id="PF13657">
    <property type="entry name" value="Couple_hipA"/>
    <property type="match status" value="1"/>
</dbReference>
<evidence type="ECO:0000313" key="7">
    <source>
        <dbReference type="EMBL" id="MBJ7314823.1"/>
    </source>
</evidence>
<evidence type="ECO:0000256" key="2">
    <source>
        <dbReference type="ARBA" id="ARBA00022679"/>
    </source>
</evidence>
<protein>
    <submittedName>
        <fullName evidence="7">Type II toxin-antitoxin system HipA family toxin</fullName>
    </submittedName>
</protein>
<dbReference type="Pfam" id="PF07804">
    <property type="entry name" value="HipA_C"/>
    <property type="match status" value="1"/>
</dbReference>
<feature type="domain" description="HipA N-terminal subdomain 1" evidence="5">
    <location>
        <begin position="19"/>
        <end position="113"/>
    </location>
</feature>
<feature type="domain" description="HipA-like C-terminal" evidence="4">
    <location>
        <begin position="161"/>
        <end position="374"/>
    </location>
</feature>
<sequence length="403" mass="44680">MTSKAYVFIEGLENEPVICGVIWYDPENRIGRFRYGQSYLARNDAFALDPVHLPLTDELFETRVNKGLFGVLTDAGADAWGRKLITQLRTTKPENELEFLIAGASMGVGAISFSLSQSKSKAKVSRNTLDDIDLLLAGKNAILNSKNVSVEVKKAFQYGESMGGARPKTVLQHNGQAHLLKFNRSDDLYNVARVESATMAMLNEVEGVNVASTRLLNGEEDVLMSERFDRRGLDVSHHFISANSLLTEGNVSEAMLKTTYSYGALAEYLRKNSQRAEDATELYRRMAFNVFIGNTDDHGRNHALLWDLKSGGWKLSPAYDVLPINNSQQHALGIGEYGRAGSIDNVLSQCRRFGVTPNKAKNLLKNIQELIAEWPAYYKKNGVGDGDIERLKAVIPQASRLKG</sequence>
<proteinExistence type="inferred from homology"/>
<dbReference type="Gene3D" id="1.10.1070.20">
    <property type="match status" value="1"/>
</dbReference>
<dbReference type="AlphaFoldDB" id="A0A8I1KFN5"/>
<dbReference type="GO" id="GO:0005829">
    <property type="term" value="C:cytosol"/>
    <property type="evidence" value="ECO:0007669"/>
    <property type="project" value="TreeGrafter"/>
</dbReference>
<comment type="caution">
    <text evidence="7">The sequence shown here is derived from an EMBL/GenBank/DDBJ whole genome shotgun (WGS) entry which is preliminary data.</text>
</comment>
<dbReference type="Proteomes" id="UP000621390">
    <property type="component" value="Unassembled WGS sequence"/>
</dbReference>
<dbReference type="RefSeq" id="WP_199494100.1">
    <property type="nucleotide sequence ID" value="NZ_JAEMOO010000034.1"/>
</dbReference>
<dbReference type="InterPro" id="IPR017508">
    <property type="entry name" value="HipA_N1"/>
</dbReference>
<dbReference type="GO" id="GO:0004674">
    <property type="term" value="F:protein serine/threonine kinase activity"/>
    <property type="evidence" value="ECO:0007669"/>
    <property type="project" value="TreeGrafter"/>
</dbReference>
<dbReference type="InterPro" id="IPR012893">
    <property type="entry name" value="HipA-like_C"/>
</dbReference>
<keyword evidence="2" id="KW-0808">Transferase</keyword>
<evidence type="ECO:0000313" key="6">
    <source>
        <dbReference type="EMBL" id="MBJ7266391.1"/>
    </source>
</evidence>
<evidence type="ECO:0000259" key="4">
    <source>
        <dbReference type="Pfam" id="PF07804"/>
    </source>
</evidence>
<evidence type="ECO:0000259" key="5">
    <source>
        <dbReference type="Pfam" id="PF13657"/>
    </source>
</evidence>
<reference evidence="7 9" key="1">
    <citation type="submission" date="2020-09" db="EMBL/GenBank/DDBJ databases">
        <title>Draft Genomes of Bacterial Isolates from North Pond Shallow Sediments.</title>
        <authorList>
            <person name="Kiel Reese B."/>
            <person name="Mullis M."/>
            <person name="Weisend R.E."/>
        </authorList>
    </citation>
    <scope>NUCLEOTIDE SEQUENCE</scope>
    <source>
        <strain evidence="7">KJE-2</strain>
        <strain evidence="6 9">KJE-3</strain>
    </source>
</reference>
<dbReference type="EMBL" id="JAEMOS010000015">
    <property type="protein sequence ID" value="MBJ7266391.1"/>
    <property type="molecule type" value="Genomic_DNA"/>
</dbReference>